<dbReference type="STRING" id="1123384.AJ81_09180"/>
<evidence type="ECO:0000259" key="6">
    <source>
        <dbReference type="Pfam" id="PF07687"/>
    </source>
</evidence>
<evidence type="ECO:0000256" key="2">
    <source>
        <dbReference type="ARBA" id="ARBA00022670"/>
    </source>
</evidence>
<dbReference type="PATRIC" id="fig|1123384.7.peg.1847"/>
<dbReference type="SUPFAM" id="SSF55031">
    <property type="entry name" value="Bacterial exopeptidase dimerisation domain"/>
    <property type="match status" value="1"/>
</dbReference>
<reference evidence="7 8" key="1">
    <citation type="submission" date="2014-01" db="EMBL/GenBank/DDBJ databases">
        <title>Genome sequencing of Thermotog hypogea.</title>
        <authorList>
            <person name="Zhang X."/>
            <person name="Alvare G."/>
            <person name="Fristensky B."/>
            <person name="Chen L."/>
            <person name="Suen T."/>
            <person name="Chen Q."/>
            <person name="Ma K."/>
        </authorList>
    </citation>
    <scope>NUCLEOTIDE SEQUENCE [LARGE SCALE GENOMIC DNA]</scope>
    <source>
        <strain evidence="7 8">DSM 11164</strain>
    </source>
</reference>
<dbReference type="Gene3D" id="1.10.150.900">
    <property type="match status" value="1"/>
</dbReference>
<dbReference type="GO" id="GO:0008233">
    <property type="term" value="F:peptidase activity"/>
    <property type="evidence" value="ECO:0007669"/>
    <property type="project" value="UniProtKB-KW"/>
</dbReference>
<dbReference type="InterPro" id="IPR002933">
    <property type="entry name" value="Peptidase_M20"/>
</dbReference>
<dbReference type="PANTHER" id="PTHR45962">
    <property type="entry name" value="N-FATTY-ACYL-AMINO ACID SYNTHASE/HYDROLASE PM20D1"/>
    <property type="match status" value="1"/>
</dbReference>
<dbReference type="InterPro" id="IPR036264">
    <property type="entry name" value="Bact_exopeptidase_dim_dom"/>
</dbReference>
<dbReference type="OrthoDB" id="9761532at2"/>
<keyword evidence="3" id="KW-0479">Metal-binding</keyword>
<keyword evidence="2" id="KW-0645">Protease</keyword>
<dbReference type="EMBL" id="CP007141">
    <property type="protein sequence ID" value="AJC74316.1"/>
    <property type="molecule type" value="Genomic_DNA"/>
</dbReference>
<dbReference type="InterPro" id="IPR001261">
    <property type="entry name" value="ArgE/DapE_CS"/>
</dbReference>
<dbReference type="SUPFAM" id="SSF53187">
    <property type="entry name" value="Zn-dependent exopeptidases"/>
    <property type="match status" value="1"/>
</dbReference>
<sequence length="432" mass="48895">MGEIERLSESIKFRTVAGNWEEFSKLERFLEEAFPLTHSRLRVSKINEHALLYEWDVGSQETVLFLAHTDVVPASEEGWAHHPFSGDVADGFVWGRGTLDDKSSVMGLLEAVERLLSENFNPSHNFMLAFGFDEETKGYMGAKKIVEHLQERKIKIKAILDEGSAIVKGVIPKIDRPIALVGIAEKGYASFDLVAKGKGGHSSTPTRNSPVERMAVAVQRISRYKSKTVLTRSTEEFLKTLSHLWGFPLNVLLRNPRLTLSLLEPIFSKIPSLNAMLRTTMCVTMLNAGVADNVVPEKVVATVNCRIIPGETSEQVFERLKEIVKDLEIEVVKNENWQVSDPVPDSDLEGEFYRLLVETIQQMFPDSVVSPYLTIGATDSRHYRGLCQNIYRFSPLIMDKELLETVHGKNERLSIESYKKMCEFYRVLMTKL</sequence>
<dbReference type="PANTHER" id="PTHR45962:SF1">
    <property type="entry name" value="N-FATTY-ACYL-AMINO ACID SYNTHASE_HYDROLASE PM20D1"/>
    <property type="match status" value="1"/>
</dbReference>
<name>A0A0X1KSL7_9THEM</name>
<dbReference type="GO" id="GO:0046872">
    <property type="term" value="F:metal ion binding"/>
    <property type="evidence" value="ECO:0007669"/>
    <property type="project" value="UniProtKB-KW"/>
</dbReference>
<dbReference type="Gene3D" id="3.40.630.10">
    <property type="entry name" value="Zn peptidases"/>
    <property type="match status" value="1"/>
</dbReference>
<evidence type="ECO:0000256" key="4">
    <source>
        <dbReference type="ARBA" id="ARBA00022801"/>
    </source>
</evidence>
<dbReference type="Pfam" id="PF01546">
    <property type="entry name" value="Peptidase_M20"/>
    <property type="match status" value="1"/>
</dbReference>
<dbReference type="FunFam" id="1.10.150.900:FF:000003">
    <property type="entry name" value="N-fatty-acyl-amino acid synthase/hydrolase PM20D1"/>
    <property type="match status" value="1"/>
</dbReference>
<evidence type="ECO:0000256" key="5">
    <source>
        <dbReference type="ARBA" id="ARBA00022833"/>
    </source>
</evidence>
<dbReference type="InterPro" id="IPR011650">
    <property type="entry name" value="Peptidase_M20_dimer"/>
</dbReference>
<dbReference type="PaxDb" id="1123384-AJ81_09180"/>
<keyword evidence="5" id="KW-0862">Zinc</keyword>
<organism evidence="7 8">
    <name type="scientific">Pseudothermotoga hypogea DSM 11164 = NBRC 106472</name>
    <dbReference type="NCBI Taxonomy" id="1123384"/>
    <lineage>
        <taxon>Bacteria</taxon>
        <taxon>Thermotogati</taxon>
        <taxon>Thermotogota</taxon>
        <taxon>Thermotogae</taxon>
        <taxon>Thermotogales</taxon>
        <taxon>Thermotogaceae</taxon>
        <taxon>Pseudothermotoga</taxon>
    </lineage>
</organism>
<evidence type="ECO:0000313" key="8">
    <source>
        <dbReference type="Proteomes" id="UP000077469"/>
    </source>
</evidence>
<proteinExistence type="inferred from homology"/>
<keyword evidence="8" id="KW-1185">Reference proteome</keyword>
<dbReference type="KEGG" id="phy:AJ81_09180"/>
<dbReference type="RefSeq" id="WP_051368777.1">
    <property type="nucleotide sequence ID" value="NC_022795.1"/>
</dbReference>
<dbReference type="Pfam" id="PF07687">
    <property type="entry name" value="M20_dimer"/>
    <property type="match status" value="1"/>
</dbReference>
<dbReference type="AlphaFoldDB" id="A0A0X1KSL7"/>
<keyword evidence="4" id="KW-0378">Hydrolase</keyword>
<dbReference type="Proteomes" id="UP000077469">
    <property type="component" value="Chromosome"/>
</dbReference>
<feature type="domain" description="Peptidase M20 dimerisation" evidence="6">
    <location>
        <begin position="183"/>
        <end position="328"/>
    </location>
</feature>
<dbReference type="Gene3D" id="3.30.70.360">
    <property type="match status" value="1"/>
</dbReference>
<dbReference type="PROSITE" id="PS00758">
    <property type="entry name" value="ARGE_DAPE_CPG2_1"/>
    <property type="match status" value="1"/>
</dbReference>
<protein>
    <submittedName>
        <fullName evidence="7">Peptidase M20</fullName>
    </submittedName>
</protein>
<evidence type="ECO:0000256" key="3">
    <source>
        <dbReference type="ARBA" id="ARBA00022723"/>
    </source>
</evidence>
<accession>A0A0X1KSL7</accession>
<dbReference type="InterPro" id="IPR047177">
    <property type="entry name" value="Pept_M20A"/>
</dbReference>
<evidence type="ECO:0000256" key="1">
    <source>
        <dbReference type="ARBA" id="ARBA00006247"/>
    </source>
</evidence>
<dbReference type="PIRSF" id="PIRSF036696">
    <property type="entry name" value="ACY-1"/>
    <property type="match status" value="1"/>
</dbReference>
<dbReference type="GO" id="GO:0006508">
    <property type="term" value="P:proteolysis"/>
    <property type="evidence" value="ECO:0007669"/>
    <property type="project" value="UniProtKB-KW"/>
</dbReference>
<gene>
    <name evidence="7" type="ORF">AJ81_09180</name>
</gene>
<comment type="similarity">
    <text evidence="1">Belongs to the peptidase M20A family.</text>
</comment>
<evidence type="ECO:0000313" key="7">
    <source>
        <dbReference type="EMBL" id="AJC74316.1"/>
    </source>
</evidence>